<proteinExistence type="predicted"/>
<reference evidence="7 8" key="1">
    <citation type="submission" date="2019-03" db="EMBL/GenBank/DDBJ databases">
        <title>The complete genome sequence of Swingsia_sp. F3b2 LMG30590(T).</title>
        <authorList>
            <person name="Chua K.-O."/>
            <person name="Chan K.-G."/>
            <person name="See-Too W.-S."/>
        </authorList>
    </citation>
    <scope>NUCLEOTIDE SEQUENCE [LARGE SCALE GENOMIC DNA]</scope>
    <source>
        <strain evidence="7 8">F3b2</strain>
    </source>
</reference>
<comment type="subcellular location">
    <subcellularLocation>
        <location evidence="1">Membrane</location>
        <topology evidence="1">Multi-pass membrane protein</topology>
    </subcellularLocation>
</comment>
<feature type="transmembrane region" description="Helical" evidence="6">
    <location>
        <begin position="21"/>
        <end position="43"/>
    </location>
</feature>
<dbReference type="InterPro" id="IPR002293">
    <property type="entry name" value="AA/rel_permease1"/>
</dbReference>
<evidence type="ECO:0000256" key="4">
    <source>
        <dbReference type="ARBA" id="ARBA00022989"/>
    </source>
</evidence>
<dbReference type="EMBL" id="CP038231">
    <property type="protein sequence ID" value="QDH14491.1"/>
    <property type="molecule type" value="Genomic_DNA"/>
</dbReference>
<feature type="transmembrane region" description="Helical" evidence="6">
    <location>
        <begin position="230"/>
        <end position="255"/>
    </location>
</feature>
<gene>
    <name evidence="7" type="ORF">E3E12_07525</name>
</gene>
<dbReference type="KEGG" id="swf:E3E12_07525"/>
<keyword evidence="8" id="KW-1185">Reference proteome</keyword>
<feature type="transmembrane region" description="Helical" evidence="6">
    <location>
        <begin position="311"/>
        <end position="335"/>
    </location>
</feature>
<evidence type="ECO:0000256" key="5">
    <source>
        <dbReference type="ARBA" id="ARBA00023136"/>
    </source>
</evidence>
<feature type="transmembrane region" description="Helical" evidence="6">
    <location>
        <begin position="449"/>
        <end position="467"/>
    </location>
</feature>
<evidence type="ECO:0000256" key="6">
    <source>
        <dbReference type="SAM" id="Phobius"/>
    </source>
</evidence>
<evidence type="ECO:0000256" key="1">
    <source>
        <dbReference type="ARBA" id="ARBA00004141"/>
    </source>
</evidence>
<accession>A0A4Y6UDL0</accession>
<feature type="transmembrane region" description="Helical" evidence="6">
    <location>
        <begin position="424"/>
        <end position="443"/>
    </location>
</feature>
<dbReference type="GO" id="GO:0016020">
    <property type="term" value="C:membrane"/>
    <property type="evidence" value="ECO:0007669"/>
    <property type="project" value="UniProtKB-SubCell"/>
</dbReference>
<feature type="transmembrane region" description="Helical" evidence="6">
    <location>
        <begin position="190"/>
        <end position="210"/>
    </location>
</feature>
<evidence type="ECO:0000256" key="3">
    <source>
        <dbReference type="ARBA" id="ARBA00022692"/>
    </source>
</evidence>
<dbReference type="AlphaFoldDB" id="A0A4Y6UDL0"/>
<keyword evidence="2" id="KW-0813">Transport</keyword>
<feature type="transmembrane region" description="Helical" evidence="6">
    <location>
        <begin position="156"/>
        <end position="178"/>
    </location>
</feature>
<dbReference type="PANTHER" id="PTHR43243:SF4">
    <property type="entry name" value="CATIONIC AMINO ACID TRANSPORTER 4"/>
    <property type="match status" value="1"/>
</dbReference>
<feature type="transmembrane region" description="Helical" evidence="6">
    <location>
        <begin position="391"/>
        <end position="412"/>
    </location>
</feature>
<dbReference type="Gene3D" id="1.20.1740.10">
    <property type="entry name" value="Amino acid/polyamine transporter I"/>
    <property type="match status" value="1"/>
</dbReference>
<sequence>MRDMWRTKPIAATETGSLARVLGAHHLICLGVGTSLGAGLFAITGVAAGQNAGPAISLAFILAALACALVGLCYAELSAMFPNAAGSAYSYAYSGIGEGVAWFIGWCLVTGYTVGMAAIASSWSGYLASFIGRWGLGLDPRFLAATGTPVTMPDGAAAHAFLNMPAALIVLAVTVLLFSGTKESSRVNAILVALKVGVIIAFVLACVPLINTANYHPYIPANAGQFGHFGWSGVFRGAALVFFAYIGFDIVASAACETRNPRRNMPIGILGSLGVCAVVFSLFSAILVGVINYKSLALDASPVATAMNATHMPWLAETVKAVILVGFLAGLYGLLFSQSRTLFTLAEDGLLPSAFTRLTKNTKSPWVALATLGGFGAVLAGGFSLDALGSLTSISVLCAFSIVCLCLTLLRLRNPDAERPFKVPGGAYLVPGLGLAACLLSIASMGLRTWCALGVVLALGAAIYGFYGRSHSKLAQQAAEGATQPD</sequence>
<dbReference type="GO" id="GO:0015171">
    <property type="term" value="F:amino acid transmembrane transporter activity"/>
    <property type="evidence" value="ECO:0007669"/>
    <property type="project" value="TreeGrafter"/>
</dbReference>
<dbReference type="Proteomes" id="UP000318709">
    <property type="component" value="Chromosome"/>
</dbReference>
<dbReference type="PANTHER" id="PTHR43243">
    <property type="entry name" value="INNER MEMBRANE TRANSPORTER YGJI-RELATED"/>
    <property type="match status" value="1"/>
</dbReference>
<evidence type="ECO:0000313" key="8">
    <source>
        <dbReference type="Proteomes" id="UP000318709"/>
    </source>
</evidence>
<keyword evidence="3 6" id="KW-0812">Transmembrane</keyword>
<keyword evidence="5 6" id="KW-0472">Membrane</keyword>
<feature type="transmembrane region" description="Helical" evidence="6">
    <location>
        <begin position="267"/>
        <end position="291"/>
    </location>
</feature>
<evidence type="ECO:0000313" key="7">
    <source>
        <dbReference type="EMBL" id="QDH14491.1"/>
    </source>
</evidence>
<keyword evidence="4 6" id="KW-1133">Transmembrane helix</keyword>
<protein>
    <submittedName>
        <fullName evidence="7">Amino acid permease</fullName>
    </submittedName>
</protein>
<evidence type="ECO:0000256" key="2">
    <source>
        <dbReference type="ARBA" id="ARBA00022448"/>
    </source>
</evidence>
<name>A0A4Y6UDL0_9PROT</name>
<dbReference type="OrthoDB" id="9804700at2"/>
<dbReference type="Pfam" id="PF13520">
    <property type="entry name" value="AA_permease_2"/>
    <property type="match status" value="1"/>
</dbReference>
<feature type="transmembrane region" description="Helical" evidence="6">
    <location>
        <begin position="55"/>
        <end position="79"/>
    </location>
</feature>
<feature type="transmembrane region" description="Helical" evidence="6">
    <location>
        <begin position="366"/>
        <end position="385"/>
    </location>
</feature>
<dbReference type="PIRSF" id="PIRSF006060">
    <property type="entry name" value="AA_transporter"/>
    <property type="match status" value="1"/>
</dbReference>
<organism evidence="7 8">
    <name type="scientific">Formicincola oecophyllae</name>
    <dbReference type="NCBI Taxonomy" id="2558361"/>
    <lineage>
        <taxon>Bacteria</taxon>
        <taxon>Pseudomonadati</taxon>
        <taxon>Pseudomonadota</taxon>
        <taxon>Alphaproteobacteria</taxon>
        <taxon>Acetobacterales</taxon>
        <taxon>Acetobacteraceae</taxon>
        <taxon>Formicincola</taxon>
    </lineage>
</organism>
<feature type="transmembrane region" description="Helical" evidence="6">
    <location>
        <begin position="100"/>
        <end position="120"/>
    </location>
</feature>